<sequence>MNNSFENKKPTRLFKHLHSIWSISLRGKSDKEAYTQKRSVTSESKRPIAFQGEISSTDRKMVKLADFKQQTLIVSESDSSISICQSPLSPMNLRRENSLSLMSPNRDTEESSNYENSNDESEIESLNTHEKSDKMPYDNMMLNNNESQNTLLCDYNPKMSSKAVRQRSFKRRDLAPTILTQKAKLRRTHSMFTSTNEVEIRNTRIPIYDSRLEISKLPIHYEEHSSDNLPRITVETLLQIMNDDYSKFYQEVYIVDCRFQYEFLGGHIKDAINISKQKQLEEEFIHKRHIRCCDSERPPLIVFHCEFSSYRGPIMASHLRTCDRIINHDNYPKLHFPDVVVLDGGFKTFYEKYPNKCEGHYVCMDSKNHELELSEFKRDSKKLMTRANSTQIFQLKDKIGTCPVSLSDVNNDYNIPLPNKVTTEEHQLTNEQNIDYDEEASYFNFSINVPPKLCLDRYGEGSPNNGLNSSKSSSLSTSSRLLFSDEIGTEFKPKFLEHEESDLDSDGYSFQFGDDDTDDRMSNITGKKRLFPELVNANK</sequence>
<dbReference type="GO" id="GO:0004725">
    <property type="term" value="F:protein tyrosine phosphatase activity"/>
    <property type="evidence" value="ECO:0007669"/>
    <property type="project" value="UniProtKB-UniRule"/>
</dbReference>
<dbReference type="FunFam" id="3.40.250.10:FF:000021">
    <property type="entry name" value="M-phase inducer phosphatase cdc-25.2"/>
    <property type="match status" value="1"/>
</dbReference>
<evidence type="ECO:0000259" key="12">
    <source>
        <dbReference type="PROSITE" id="PS50206"/>
    </source>
</evidence>
<evidence type="ECO:0000256" key="8">
    <source>
        <dbReference type="ARBA" id="ARBA00051722"/>
    </source>
</evidence>
<evidence type="ECO:0000256" key="1">
    <source>
        <dbReference type="ARBA" id="ARBA00011065"/>
    </source>
</evidence>
<dbReference type="GO" id="GO:0010971">
    <property type="term" value="P:positive regulation of G2/M transition of mitotic cell cycle"/>
    <property type="evidence" value="ECO:0007669"/>
    <property type="project" value="TreeGrafter"/>
</dbReference>
<protein>
    <recommendedName>
        <fullName evidence="9 10">M-phase inducer phosphatase</fullName>
        <ecNumber evidence="2 10">3.1.3.48</ecNumber>
    </recommendedName>
</protein>
<dbReference type="GO" id="GO:0110032">
    <property type="term" value="P:positive regulation of G2/MI transition of meiotic cell cycle"/>
    <property type="evidence" value="ECO:0007669"/>
    <property type="project" value="TreeGrafter"/>
</dbReference>
<dbReference type="Pfam" id="PF00581">
    <property type="entry name" value="Rhodanese"/>
    <property type="match status" value="1"/>
</dbReference>
<dbReference type="PROSITE" id="PS50206">
    <property type="entry name" value="RHODANESE_3"/>
    <property type="match status" value="1"/>
</dbReference>
<comment type="function">
    <text evidence="10">Tyrosine protein phosphatase which functions as a dosage-dependent inducer of mitotic progression.</text>
</comment>
<dbReference type="GO" id="GO:0051301">
    <property type="term" value="P:cell division"/>
    <property type="evidence" value="ECO:0007669"/>
    <property type="project" value="UniProtKB-UniRule"/>
</dbReference>
<feature type="region of interest" description="Disordered" evidence="11">
    <location>
        <begin position="94"/>
        <end position="134"/>
    </location>
</feature>
<evidence type="ECO:0000256" key="5">
    <source>
        <dbReference type="ARBA" id="ARBA00022801"/>
    </source>
</evidence>
<evidence type="ECO:0000256" key="4">
    <source>
        <dbReference type="ARBA" id="ARBA00022776"/>
    </source>
</evidence>
<evidence type="ECO:0000313" key="14">
    <source>
        <dbReference type="Proteomes" id="UP000000598"/>
    </source>
</evidence>
<keyword evidence="3 10" id="KW-0132">Cell division</keyword>
<name>Q6CIF8_KLULA</name>
<dbReference type="GO" id="GO:0005737">
    <property type="term" value="C:cytoplasm"/>
    <property type="evidence" value="ECO:0007669"/>
    <property type="project" value="TreeGrafter"/>
</dbReference>
<dbReference type="HOGENOM" id="CLU_505334_0_0_1"/>
<dbReference type="Proteomes" id="UP000000598">
    <property type="component" value="Chromosome F"/>
</dbReference>
<dbReference type="Gene3D" id="3.40.250.10">
    <property type="entry name" value="Rhodanese-like domain"/>
    <property type="match status" value="1"/>
</dbReference>
<dbReference type="KEGG" id="kla:KLLA0_F27005g"/>
<dbReference type="eggNOG" id="KOG3772">
    <property type="taxonomic scope" value="Eukaryota"/>
</dbReference>
<dbReference type="InParanoid" id="Q6CIF8"/>
<evidence type="ECO:0000256" key="2">
    <source>
        <dbReference type="ARBA" id="ARBA00013064"/>
    </source>
</evidence>
<reference evidence="13 14" key="1">
    <citation type="journal article" date="2004" name="Nature">
        <title>Genome evolution in yeasts.</title>
        <authorList>
            <consortium name="Genolevures"/>
            <person name="Dujon B."/>
            <person name="Sherman D."/>
            <person name="Fischer G."/>
            <person name="Durrens P."/>
            <person name="Casaregola S."/>
            <person name="Lafontaine I."/>
            <person name="de Montigny J."/>
            <person name="Marck C."/>
            <person name="Neuveglise C."/>
            <person name="Talla E."/>
            <person name="Goffard N."/>
            <person name="Frangeul L."/>
            <person name="Aigle M."/>
            <person name="Anthouard V."/>
            <person name="Babour A."/>
            <person name="Barbe V."/>
            <person name="Barnay S."/>
            <person name="Blanchin S."/>
            <person name="Beckerich J.M."/>
            <person name="Beyne E."/>
            <person name="Bleykasten C."/>
            <person name="Boisrame A."/>
            <person name="Boyer J."/>
            <person name="Cattolico L."/>
            <person name="Confanioleri F."/>
            <person name="de Daruvar A."/>
            <person name="Despons L."/>
            <person name="Fabre E."/>
            <person name="Fairhead C."/>
            <person name="Ferry-Dumazet H."/>
            <person name="Groppi A."/>
            <person name="Hantraye F."/>
            <person name="Hennequin C."/>
            <person name="Jauniaux N."/>
            <person name="Joyet P."/>
            <person name="Kachouri R."/>
            <person name="Kerrest A."/>
            <person name="Koszul R."/>
            <person name="Lemaire M."/>
            <person name="Lesur I."/>
            <person name="Ma L."/>
            <person name="Muller H."/>
            <person name="Nicaud J.M."/>
            <person name="Nikolski M."/>
            <person name="Oztas S."/>
            <person name="Ozier-Kalogeropoulos O."/>
            <person name="Pellenz S."/>
            <person name="Potier S."/>
            <person name="Richard G.F."/>
            <person name="Straub M.L."/>
            <person name="Suleau A."/>
            <person name="Swennene D."/>
            <person name="Tekaia F."/>
            <person name="Wesolowski-Louvel M."/>
            <person name="Westhof E."/>
            <person name="Wirth B."/>
            <person name="Zeniou-Meyer M."/>
            <person name="Zivanovic I."/>
            <person name="Bolotin-Fukuhara M."/>
            <person name="Thierry A."/>
            <person name="Bouchier C."/>
            <person name="Caudron B."/>
            <person name="Scarpelli C."/>
            <person name="Gaillardin C."/>
            <person name="Weissenbach J."/>
            <person name="Wincker P."/>
            <person name="Souciet J.L."/>
        </authorList>
    </citation>
    <scope>NUCLEOTIDE SEQUENCE [LARGE SCALE GENOMIC DNA]</scope>
    <source>
        <strain evidence="14">ATCC 8585 / CBS 2359 / DSM 70799 / NBRC 1267 / NRRL Y-1140 / WM37</strain>
    </source>
</reference>
<evidence type="ECO:0000256" key="6">
    <source>
        <dbReference type="ARBA" id="ARBA00022912"/>
    </source>
</evidence>
<dbReference type="PaxDb" id="284590-Q6CIF8"/>
<dbReference type="EMBL" id="CR382126">
    <property type="protein sequence ID" value="CAG98989.1"/>
    <property type="molecule type" value="Genomic_DNA"/>
</dbReference>
<gene>
    <name evidence="13" type="ORF">KLLA0_F27005g</name>
</gene>
<evidence type="ECO:0000256" key="7">
    <source>
        <dbReference type="ARBA" id="ARBA00023306"/>
    </source>
</evidence>
<evidence type="ECO:0000256" key="10">
    <source>
        <dbReference type="RuleBase" id="RU368028"/>
    </source>
</evidence>
<dbReference type="SMART" id="SM00450">
    <property type="entry name" value="RHOD"/>
    <property type="match status" value="1"/>
</dbReference>
<feature type="region of interest" description="Disordered" evidence="11">
    <location>
        <begin position="501"/>
        <end position="523"/>
    </location>
</feature>
<dbReference type="CDD" id="cd01530">
    <property type="entry name" value="Cdc25"/>
    <property type="match status" value="1"/>
</dbReference>
<dbReference type="InterPro" id="IPR036873">
    <property type="entry name" value="Rhodanese-like_dom_sf"/>
</dbReference>
<dbReference type="AlphaFoldDB" id="Q6CIF8"/>
<dbReference type="EC" id="3.1.3.48" evidence="2 10"/>
<dbReference type="FunCoup" id="Q6CIF8">
    <property type="interactions" value="293"/>
</dbReference>
<keyword evidence="6 10" id="KW-0904">Protein phosphatase</keyword>
<keyword evidence="14" id="KW-1185">Reference proteome</keyword>
<comment type="catalytic activity">
    <reaction evidence="8 10">
        <text>O-phospho-L-tyrosyl-[protein] + H2O = L-tyrosyl-[protein] + phosphate</text>
        <dbReference type="Rhea" id="RHEA:10684"/>
        <dbReference type="Rhea" id="RHEA-COMP:10136"/>
        <dbReference type="Rhea" id="RHEA-COMP:20101"/>
        <dbReference type="ChEBI" id="CHEBI:15377"/>
        <dbReference type="ChEBI" id="CHEBI:43474"/>
        <dbReference type="ChEBI" id="CHEBI:46858"/>
        <dbReference type="ChEBI" id="CHEBI:61978"/>
        <dbReference type="EC" id="3.1.3.48"/>
    </reaction>
</comment>
<keyword evidence="7 10" id="KW-0131">Cell cycle</keyword>
<feature type="domain" description="Rhodanese" evidence="12">
    <location>
        <begin position="248"/>
        <end position="358"/>
    </location>
</feature>
<organism evidence="13 14">
    <name type="scientific">Kluyveromyces lactis (strain ATCC 8585 / CBS 2359 / DSM 70799 / NBRC 1267 / NRRL Y-1140 / WM37)</name>
    <name type="common">Yeast</name>
    <name type="synonym">Candida sphaerica</name>
    <dbReference type="NCBI Taxonomy" id="284590"/>
    <lineage>
        <taxon>Eukaryota</taxon>
        <taxon>Fungi</taxon>
        <taxon>Dikarya</taxon>
        <taxon>Ascomycota</taxon>
        <taxon>Saccharomycotina</taxon>
        <taxon>Saccharomycetes</taxon>
        <taxon>Saccharomycetales</taxon>
        <taxon>Saccharomycetaceae</taxon>
        <taxon>Kluyveromyces</taxon>
    </lineage>
</organism>
<dbReference type="PANTHER" id="PTHR10828">
    <property type="entry name" value="M-PHASE INDUCER PHOSPHATASE DUAL SPECIFICITY PHOSPHATASE CDC25"/>
    <property type="match status" value="1"/>
</dbReference>
<comment type="similarity">
    <text evidence="1 10">Belongs to the MPI phosphatase family.</text>
</comment>
<dbReference type="InterPro" id="IPR000751">
    <property type="entry name" value="MPI_Phosphatase"/>
</dbReference>
<evidence type="ECO:0000256" key="3">
    <source>
        <dbReference type="ARBA" id="ARBA00022618"/>
    </source>
</evidence>
<dbReference type="SUPFAM" id="SSF52821">
    <property type="entry name" value="Rhodanese/Cell cycle control phosphatase"/>
    <property type="match status" value="1"/>
</dbReference>
<accession>Q6CIF8</accession>
<evidence type="ECO:0000256" key="9">
    <source>
        <dbReference type="ARBA" id="ARBA00067190"/>
    </source>
</evidence>
<dbReference type="PRINTS" id="PR00716">
    <property type="entry name" value="MPIPHPHTASE"/>
</dbReference>
<proteinExistence type="inferred from homology"/>
<dbReference type="GO" id="GO:0000086">
    <property type="term" value="P:G2/M transition of mitotic cell cycle"/>
    <property type="evidence" value="ECO:0007669"/>
    <property type="project" value="TreeGrafter"/>
</dbReference>
<keyword evidence="5 10" id="KW-0378">Hydrolase</keyword>
<evidence type="ECO:0000313" key="13">
    <source>
        <dbReference type="EMBL" id="CAG98989.1"/>
    </source>
</evidence>
<keyword evidence="4 10" id="KW-0498">Mitosis</keyword>
<dbReference type="STRING" id="284590.Q6CIF8"/>
<evidence type="ECO:0000256" key="11">
    <source>
        <dbReference type="SAM" id="MobiDB-lite"/>
    </source>
</evidence>
<dbReference type="InterPro" id="IPR001763">
    <property type="entry name" value="Rhodanese-like_dom"/>
</dbReference>
<dbReference type="PANTHER" id="PTHR10828:SF17">
    <property type="entry name" value="PROTEIN-TYROSINE-PHOSPHATASE"/>
    <property type="match status" value="1"/>
</dbReference>
<dbReference type="GO" id="GO:0005634">
    <property type="term" value="C:nucleus"/>
    <property type="evidence" value="ECO:0007669"/>
    <property type="project" value="TreeGrafter"/>
</dbReference>